<gene>
    <name evidence="14" type="ORF">MNBD_GAMMA15-43</name>
</gene>
<dbReference type="GO" id="GO:0019288">
    <property type="term" value="P:isopentenyl diphosphate biosynthetic process, methylerythritol 4-phosphate pathway"/>
    <property type="evidence" value="ECO:0007669"/>
    <property type="project" value="TreeGrafter"/>
</dbReference>
<comment type="subunit">
    <text evidence="5">Homodimer.</text>
</comment>
<dbReference type="AlphaFoldDB" id="A0A3B0YQV1"/>
<dbReference type="PROSITE" id="PS00802">
    <property type="entry name" value="TRANSKETOLASE_2"/>
    <property type="match status" value="1"/>
</dbReference>
<evidence type="ECO:0000259" key="13">
    <source>
        <dbReference type="SMART" id="SM00861"/>
    </source>
</evidence>
<protein>
    <recommendedName>
        <fullName evidence="6">1-deoxy-D-xylulose-5-phosphate synthase</fullName>
        <ecNumber evidence="6">2.2.1.7</ecNumber>
    </recommendedName>
</protein>
<name>A0A3B0YQV1_9ZZZZ</name>
<keyword evidence="10" id="KW-0784">Thiamine biosynthesis</keyword>
<evidence type="ECO:0000256" key="1">
    <source>
        <dbReference type="ARBA" id="ARBA00001946"/>
    </source>
</evidence>
<evidence type="ECO:0000256" key="6">
    <source>
        <dbReference type="ARBA" id="ARBA00013150"/>
    </source>
</evidence>
<evidence type="ECO:0000256" key="5">
    <source>
        <dbReference type="ARBA" id="ARBA00011738"/>
    </source>
</evidence>
<dbReference type="Pfam" id="PF13292">
    <property type="entry name" value="DXP_synthase_N"/>
    <property type="match status" value="1"/>
</dbReference>
<evidence type="ECO:0000256" key="8">
    <source>
        <dbReference type="ARBA" id="ARBA00022723"/>
    </source>
</evidence>
<evidence type="ECO:0000256" key="10">
    <source>
        <dbReference type="ARBA" id="ARBA00022977"/>
    </source>
</evidence>
<evidence type="ECO:0000256" key="4">
    <source>
        <dbReference type="ARBA" id="ARBA00011081"/>
    </source>
</evidence>
<evidence type="ECO:0000256" key="3">
    <source>
        <dbReference type="ARBA" id="ARBA00004980"/>
    </source>
</evidence>
<dbReference type="SMART" id="SM00861">
    <property type="entry name" value="Transket_pyr"/>
    <property type="match status" value="1"/>
</dbReference>
<dbReference type="InterPro" id="IPR009014">
    <property type="entry name" value="Transketo_C/PFOR_II"/>
</dbReference>
<dbReference type="InterPro" id="IPR005475">
    <property type="entry name" value="Transketolase-like_Pyr-bd"/>
</dbReference>
<reference evidence="14" key="1">
    <citation type="submission" date="2018-06" db="EMBL/GenBank/DDBJ databases">
        <authorList>
            <person name="Zhirakovskaya E."/>
        </authorList>
    </citation>
    <scope>NUCLEOTIDE SEQUENCE</scope>
</reference>
<dbReference type="SUPFAM" id="SSF52922">
    <property type="entry name" value="TK C-terminal domain-like"/>
    <property type="match status" value="1"/>
</dbReference>
<keyword evidence="7 14" id="KW-0808">Transferase</keyword>
<dbReference type="EC" id="2.2.1.7" evidence="6"/>
<comment type="cofactor">
    <cofactor evidence="1">
        <name>Mg(2+)</name>
        <dbReference type="ChEBI" id="CHEBI:18420"/>
    </cofactor>
</comment>
<dbReference type="HAMAP" id="MF_00315">
    <property type="entry name" value="DXP_synth"/>
    <property type="match status" value="1"/>
</dbReference>
<dbReference type="SUPFAM" id="SSF52518">
    <property type="entry name" value="Thiamin diphosphate-binding fold (THDP-binding)"/>
    <property type="match status" value="2"/>
</dbReference>
<keyword evidence="11" id="KW-0786">Thiamine pyrophosphate</keyword>
<comment type="pathway">
    <text evidence="3">Metabolic intermediate biosynthesis; 1-deoxy-D-xylulose 5-phosphate biosynthesis; 1-deoxy-D-xylulose 5-phosphate from D-glyceraldehyde 3-phosphate and pyruvate: step 1/1.</text>
</comment>
<dbReference type="GO" id="GO:0046872">
    <property type="term" value="F:metal ion binding"/>
    <property type="evidence" value="ECO:0007669"/>
    <property type="project" value="UniProtKB-KW"/>
</dbReference>
<comment type="cofactor">
    <cofactor evidence="2">
        <name>thiamine diphosphate</name>
        <dbReference type="ChEBI" id="CHEBI:58937"/>
    </cofactor>
</comment>
<dbReference type="Pfam" id="PF02779">
    <property type="entry name" value="Transket_pyr"/>
    <property type="match status" value="1"/>
</dbReference>
<evidence type="ECO:0000256" key="2">
    <source>
        <dbReference type="ARBA" id="ARBA00001964"/>
    </source>
</evidence>
<dbReference type="GO" id="GO:0008661">
    <property type="term" value="F:1-deoxy-D-xylulose-5-phosphate synthase activity"/>
    <property type="evidence" value="ECO:0007669"/>
    <property type="project" value="UniProtKB-EC"/>
</dbReference>
<dbReference type="GO" id="GO:0016114">
    <property type="term" value="P:terpenoid biosynthetic process"/>
    <property type="evidence" value="ECO:0007669"/>
    <property type="project" value="InterPro"/>
</dbReference>
<organism evidence="14">
    <name type="scientific">hydrothermal vent metagenome</name>
    <dbReference type="NCBI Taxonomy" id="652676"/>
    <lineage>
        <taxon>unclassified sequences</taxon>
        <taxon>metagenomes</taxon>
        <taxon>ecological metagenomes</taxon>
    </lineage>
</organism>
<evidence type="ECO:0000256" key="9">
    <source>
        <dbReference type="ARBA" id="ARBA00022842"/>
    </source>
</evidence>
<keyword evidence="8" id="KW-0479">Metal-binding</keyword>
<dbReference type="GO" id="GO:0009228">
    <property type="term" value="P:thiamine biosynthetic process"/>
    <property type="evidence" value="ECO:0007669"/>
    <property type="project" value="UniProtKB-KW"/>
</dbReference>
<keyword evidence="12" id="KW-0414">Isoprene biosynthesis</keyword>
<dbReference type="NCBIfam" id="NF003933">
    <property type="entry name" value="PRK05444.2-2"/>
    <property type="match status" value="1"/>
</dbReference>
<dbReference type="Gene3D" id="3.40.50.920">
    <property type="match status" value="1"/>
</dbReference>
<dbReference type="FunFam" id="3.40.50.970:FF:000005">
    <property type="entry name" value="1-deoxy-D-xylulose-5-phosphate synthase"/>
    <property type="match status" value="1"/>
</dbReference>
<dbReference type="Pfam" id="PF02780">
    <property type="entry name" value="Transketolase_C"/>
    <property type="match status" value="1"/>
</dbReference>
<evidence type="ECO:0000256" key="12">
    <source>
        <dbReference type="ARBA" id="ARBA00023229"/>
    </source>
</evidence>
<dbReference type="InterPro" id="IPR029061">
    <property type="entry name" value="THDP-binding"/>
</dbReference>
<dbReference type="InterPro" id="IPR005477">
    <property type="entry name" value="Dxylulose-5-P_synthase"/>
</dbReference>
<dbReference type="InterPro" id="IPR033248">
    <property type="entry name" value="Transketolase_C"/>
</dbReference>
<dbReference type="NCBIfam" id="TIGR00204">
    <property type="entry name" value="dxs"/>
    <property type="match status" value="1"/>
</dbReference>
<sequence length="630" mass="67558">MKTADSTSLLNQIESPADLRALDMPQLRELARESRQFLIDSVSATGGHLASNLGSVELTIALHYIFNAPEDKLVWDVGHQSYLHKIFTGRREQMGSIRQKDGLAGFPKRDESDYDAFGTGHSSTSISAALGMAIAAAQEGSDRRVAAIIGDGAMTAGQAFEALNHAGTLDANLMVVLNDNDMSISPNVGGLSNYLARILSGSTYATMREGSKKVLQKIPTVWELARRAEEHMKGMIIPGTLFEELGFNYIGPIDGHDLDAVVATLRNVHALKGPQLLHVVTRKGKGYAPAEENPCKFHGIGKFDPETGESQRSPAPAGKTYTHVFSDWICDMARADKKLVGVTPAMREGSGLVAFSEQFPDRYFDVGIAEQHSVTLAAGLACEGMKPVVAIYSTFLQRAYDQLIHDVALQNLPVLFAIDRGGLVGADGPTHSGSFDLTFLRCIPNMLLMAPADENECRQMLSTGFQHDGPAAVRYPRGTGPGVEISTDLDVLEIGKAQICREGKDVALLAFGSTLAAALEAGERLGATVVNMRFVKPLDETCICEMAASHGQLVTLEDNAVSGGAGSGVAEVLAAQGIGIPLMQLGIPDRFIEHASREEQLSECGLDAEGIYQRVQRELAARIATLRAVD</sequence>
<dbReference type="PANTHER" id="PTHR43322:SF5">
    <property type="entry name" value="1-DEOXY-D-XYLULOSE-5-PHOSPHATE SYNTHASE, CHLOROPLASTIC"/>
    <property type="match status" value="1"/>
</dbReference>
<dbReference type="PROSITE" id="PS00801">
    <property type="entry name" value="TRANSKETOLASE_1"/>
    <property type="match status" value="1"/>
</dbReference>
<dbReference type="InterPro" id="IPR049557">
    <property type="entry name" value="Transketolase_CS"/>
</dbReference>
<dbReference type="EMBL" id="UOFN01000083">
    <property type="protein sequence ID" value="VAW77877.1"/>
    <property type="molecule type" value="Genomic_DNA"/>
</dbReference>
<dbReference type="GO" id="GO:0005829">
    <property type="term" value="C:cytosol"/>
    <property type="evidence" value="ECO:0007669"/>
    <property type="project" value="TreeGrafter"/>
</dbReference>
<evidence type="ECO:0000256" key="7">
    <source>
        <dbReference type="ARBA" id="ARBA00022679"/>
    </source>
</evidence>
<dbReference type="InterPro" id="IPR020826">
    <property type="entry name" value="Transketolase_BS"/>
</dbReference>
<comment type="similarity">
    <text evidence="4">Belongs to the transketolase family. DXPS subfamily.</text>
</comment>
<dbReference type="UniPathway" id="UPA00064">
    <property type="reaction ID" value="UER00091"/>
</dbReference>
<dbReference type="Gene3D" id="3.40.50.970">
    <property type="match status" value="2"/>
</dbReference>
<dbReference type="CDD" id="cd02007">
    <property type="entry name" value="TPP_DXS"/>
    <property type="match status" value="1"/>
</dbReference>
<accession>A0A3B0YQV1</accession>
<dbReference type="FunFam" id="3.40.50.920:FF:000002">
    <property type="entry name" value="1-deoxy-D-xylulose-5-phosphate synthase"/>
    <property type="match status" value="1"/>
</dbReference>
<dbReference type="CDD" id="cd07033">
    <property type="entry name" value="TPP_PYR_DXS_TK_like"/>
    <property type="match status" value="1"/>
</dbReference>
<proteinExistence type="inferred from homology"/>
<evidence type="ECO:0000256" key="11">
    <source>
        <dbReference type="ARBA" id="ARBA00023052"/>
    </source>
</evidence>
<dbReference type="PANTHER" id="PTHR43322">
    <property type="entry name" value="1-D-DEOXYXYLULOSE 5-PHOSPHATE SYNTHASE-RELATED"/>
    <property type="match status" value="1"/>
</dbReference>
<feature type="domain" description="Transketolase-like pyrimidine-binding" evidence="13">
    <location>
        <begin position="319"/>
        <end position="483"/>
    </location>
</feature>
<keyword evidence="9" id="KW-0460">Magnesium</keyword>
<evidence type="ECO:0000313" key="14">
    <source>
        <dbReference type="EMBL" id="VAW77877.1"/>
    </source>
</evidence>